<dbReference type="AlphaFoldDB" id="A0A8T0E7Y6"/>
<dbReference type="Pfam" id="PF10856">
    <property type="entry name" value="DUF2678"/>
    <property type="match status" value="1"/>
</dbReference>
<dbReference type="OrthoDB" id="17800at2759"/>
<name>A0A8T0E7Y6_ARGBR</name>
<dbReference type="PANTHER" id="PTHR28603">
    <property type="entry name" value="TRANSMEMBRANE PROTEIN 243"/>
    <property type="match status" value="1"/>
</dbReference>
<keyword evidence="1 2" id="KW-0812">Transmembrane</keyword>
<accession>A0A8T0E7Y6</accession>
<keyword evidence="3" id="KW-1185">Reference proteome</keyword>
<proteinExistence type="predicted"/>
<dbReference type="PANTHER" id="PTHR28603:SF1">
    <property type="entry name" value="TRANSMEMBRANE PROTEIN 243"/>
    <property type="match status" value="1"/>
</dbReference>
<dbReference type="EMBL" id="JABXBU010002230">
    <property type="protein sequence ID" value="KAF8766385.1"/>
    <property type="molecule type" value="Genomic_DNA"/>
</dbReference>
<dbReference type="Proteomes" id="UP000807504">
    <property type="component" value="Unassembled WGS sequence"/>
</dbReference>
<comment type="caution">
    <text evidence="2">The sequence shown here is derived from an EMBL/GenBank/DDBJ whole genome shotgun (WGS) entry which is preliminary data.</text>
</comment>
<reference evidence="2" key="1">
    <citation type="journal article" date="2020" name="bioRxiv">
        <title>Chromosome-level reference genome of the European wasp spider Argiope bruennichi: a resource for studies on range expansion and evolutionary adaptation.</title>
        <authorList>
            <person name="Sheffer M.M."/>
            <person name="Hoppe A."/>
            <person name="Krehenwinkel H."/>
            <person name="Uhl G."/>
            <person name="Kuss A.W."/>
            <person name="Jensen L."/>
            <person name="Jensen C."/>
            <person name="Gillespie R.G."/>
            <person name="Hoff K.J."/>
            <person name="Prost S."/>
        </authorList>
    </citation>
    <scope>NUCLEOTIDE SEQUENCE</scope>
</reference>
<keyword evidence="1" id="KW-0472">Membrane</keyword>
<reference evidence="2" key="2">
    <citation type="submission" date="2020-06" db="EMBL/GenBank/DDBJ databases">
        <authorList>
            <person name="Sheffer M."/>
        </authorList>
    </citation>
    <scope>NUCLEOTIDE SEQUENCE</scope>
</reference>
<evidence type="ECO:0000313" key="2">
    <source>
        <dbReference type="EMBL" id="KAF8766385.1"/>
    </source>
</evidence>
<evidence type="ECO:0000256" key="1">
    <source>
        <dbReference type="SAM" id="Phobius"/>
    </source>
</evidence>
<feature type="transmembrane region" description="Helical" evidence="1">
    <location>
        <begin position="56"/>
        <end position="74"/>
    </location>
</feature>
<evidence type="ECO:0000313" key="3">
    <source>
        <dbReference type="Proteomes" id="UP000807504"/>
    </source>
</evidence>
<gene>
    <name evidence="2" type="ORF">HNY73_019451</name>
</gene>
<dbReference type="OMA" id="QERVIHW"/>
<dbReference type="InterPro" id="IPR022564">
    <property type="entry name" value="DUF2678"/>
</dbReference>
<feature type="transmembrane region" description="Helical" evidence="1">
    <location>
        <begin position="80"/>
        <end position="103"/>
    </location>
</feature>
<feature type="transmembrane region" description="Helical" evidence="1">
    <location>
        <begin position="115"/>
        <end position="135"/>
    </location>
</feature>
<keyword evidence="1" id="KW-1133">Transmembrane helix</keyword>
<protein>
    <submittedName>
        <fullName evidence="2">Transmembrane protein 243 like protein</fullName>
    </submittedName>
</protein>
<organism evidence="2 3">
    <name type="scientific">Argiope bruennichi</name>
    <name type="common">Wasp spider</name>
    <name type="synonym">Aranea bruennichi</name>
    <dbReference type="NCBI Taxonomy" id="94029"/>
    <lineage>
        <taxon>Eukaryota</taxon>
        <taxon>Metazoa</taxon>
        <taxon>Ecdysozoa</taxon>
        <taxon>Arthropoda</taxon>
        <taxon>Chelicerata</taxon>
        <taxon>Arachnida</taxon>
        <taxon>Araneae</taxon>
        <taxon>Araneomorphae</taxon>
        <taxon>Entelegynae</taxon>
        <taxon>Araneoidea</taxon>
        <taxon>Araneidae</taxon>
        <taxon>Argiope</taxon>
    </lineage>
</organism>
<sequence>MGKNSLHRDRLFSIEIQNLTEMADHRHDYSPSLGQMTDKPLFGVSKWRDRVVHTSFAVLTSLAVAVTVISAFIYPHWPPLLMNVFFAVCISLMCMSHITLIHWYNEGGVDPKFRVLIYCNTVLILLFCICANCYYHL</sequence>